<evidence type="ECO:0000313" key="2">
    <source>
        <dbReference type="EMBL" id="MPC85913.1"/>
    </source>
</evidence>
<proteinExistence type="predicted"/>
<dbReference type="EMBL" id="VSRR010069977">
    <property type="protein sequence ID" value="MPC85913.1"/>
    <property type="molecule type" value="Genomic_DNA"/>
</dbReference>
<keyword evidence="3" id="KW-1185">Reference proteome</keyword>
<name>A0A5B7IU49_PORTR</name>
<feature type="region of interest" description="Disordered" evidence="1">
    <location>
        <begin position="77"/>
        <end position="120"/>
    </location>
</feature>
<organism evidence="2 3">
    <name type="scientific">Portunus trituberculatus</name>
    <name type="common">Swimming crab</name>
    <name type="synonym">Neptunus trituberculatus</name>
    <dbReference type="NCBI Taxonomy" id="210409"/>
    <lineage>
        <taxon>Eukaryota</taxon>
        <taxon>Metazoa</taxon>
        <taxon>Ecdysozoa</taxon>
        <taxon>Arthropoda</taxon>
        <taxon>Crustacea</taxon>
        <taxon>Multicrustacea</taxon>
        <taxon>Malacostraca</taxon>
        <taxon>Eumalacostraca</taxon>
        <taxon>Eucarida</taxon>
        <taxon>Decapoda</taxon>
        <taxon>Pleocyemata</taxon>
        <taxon>Brachyura</taxon>
        <taxon>Eubrachyura</taxon>
        <taxon>Portunoidea</taxon>
        <taxon>Portunidae</taxon>
        <taxon>Portuninae</taxon>
        <taxon>Portunus</taxon>
    </lineage>
</organism>
<feature type="compositionally biased region" description="Gly residues" evidence="1">
    <location>
        <begin position="85"/>
        <end position="97"/>
    </location>
</feature>
<dbReference type="Proteomes" id="UP000324222">
    <property type="component" value="Unassembled WGS sequence"/>
</dbReference>
<accession>A0A5B7IU49</accession>
<sequence length="120" mass="12060">MVSLRAVSNGGTPGKGKGGGRDSLTAGAWPGVSQLPIVSTRKGSGSRLSSYLGDCHKNLLRPAIAGIKITALWSVEKEEQEENGDGGGGGGGGGGGKEGTEVKVTDRKTGLQNKVVRGSL</sequence>
<evidence type="ECO:0000313" key="3">
    <source>
        <dbReference type="Proteomes" id="UP000324222"/>
    </source>
</evidence>
<dbReference type="AlphaFoldDB" id="A0A5B7IU49"/>
<comment type="caution">
    <text evidence="2">The sequence shown here is derived from an EMBL/GenBank/DDBJ whole genome shotgun (WGS) entry which is preliminary data.</text>
</comment>
<feature type="compositionally biased region" description="Basic and acidic residues" evidence="1">
    <location>
        <begin position="98"/>
        <end position="109"/>
    </location>
</feature>
<protein>
    <submittedName>
        <fullName evidence="2">Uncharacterized protein</fullName>
    </submittedName>
</protein>
<evidence type="ECO:0000256" key="1">
    <source>
        <dbReference type="SAM" id="MobiDB-lite"/>
    </source>
</evidence>
<reference evidence="2 3" key="1">
    <citation type="submission" date="2019-05" db="EMBL/GenBank/DDBJ databases">
        <title>Another draft genome of Portunus trituberculatus and its Hox gene families provides insights of decapod evolution.</title>
        <authorList>
            <person name="Jeong J.-H."/>
            <person name="Song I."/>
            <person name="Kim S."/>
            <person name="Choi T."/>
            <person name="Kim D."/>
            <person name="Ryu S."/>
            <person name="Kim W."/>
        </authorList>
    </citation>
    <scope>NUCLEOTIDE SEQUENCE [LARGE SCALE GENOMIC DNA]</scope>
    <source>
        <tissue evidence="2">Muscle</tissue>
    </source>
</reference>
<feature type="region of interest" description="Disordered" evidence="1">
    <location>
        <begin position="1"/>
        <end position="29"/>
    </location>
</feature>
<gene>
    <name evidence="2" type="ORF">E2C01_080718</name>
</gene>